<dbReference type="Pfam" id="PF11392">
    <property type="entry name" value="AllH"/>
    <property type="match status" value="1"/>
</dbReference>
<evidence type="ECO:0000313" key="2">
    <source>
        <dbReference type="Proteomes" id="UP000229713"/>
    </source>
</evidence>
<proteinExistence type="predicted"/>
<evidence type="ECO:0008006" key="3">
    <source>
        <dbReference type="Google" id="ProtNLM"/>
    </source>
</evidence>
<dbReference type="AlphaFoldDB" id="A0A855FCD6"/>
<reference evidence="1 2" key="1">
    <citation type="submission" date="2017-07" db="EMBL/GenBank/DDBJ databases">
        <title>Raoultella ornithinolytica strain HH3 draft genome.</title>
        <authorList>
            <person name="Duceppe M.-O."/>
            <person name="Huang H."/>
            <person name="Phipps-Todd B."/>
        </authorList>
    </citation>
    <scope>NUCLEOTIDE SEQUENCE [LARGE SCALE GENOMIC DNA]</scope>
    <source>
        <strain evidence="1 2">HH3</strain>
    </source>
</reference>
<dbReference type="EMBL" id="NKYI01000011">
    <property type="protein sequence ID" value="PIK90285.1"/>
    <property type="molecule type" value="Genomic_DNA"/>
</dbReference>
<comment type="caution">
    <text evidence="1">The sequence shown here is derived from an EMBL/GenBank/DDBJ whole genome shotgun (WGS) entry which is preliminary data.</text>
</comment>
<dbReference type="InterPro" id="IPR021530">
    <property type="entry name" value="AllH-like"/>
</dbReference>
<sequence>MQALTADESFLTQRGGGRVEQVFSRAVNLQIPDKPGLLTLLCAAYDNAPNSCRLALTYFDNLFRPGESVRFTDSGMYIGNDKWIDLQRCERWQMPTAVLSAAALTRIAWRRWQNIIIEQLHEDDTLFLYRGDNPFYKAMGRELQHRRKTLFNALRQNKNISAAIANMLGLGIGLTPSADDYLVGLSVILFINGHPANQYRDEFLAALQCARHNTTPLSAITLEAAINQRYRESIAGLINLMINQPTIFSIAAIANIKNIGSSSGSDMLLGMADACALSQTYGGNYVS</sequence>
<name>A0A855FCD6_RAOOR</name>
<dbReference type="RefSeq" id="WP_069476168.1">
    <property type="nucleotide sequence ID" value="NZ_CP012555.1"/>
</dbReference>
<dbReference type="GeneID" id="93755499"/>
<gene>
    <name evidence="1" type="ORF">CFY86_05845</name>
</gene>
<dbReference type="Proteomes" id="UP000229713">
    <property type="component" value="Unassembled WGS sequence"/>
</dbReference>
<accession>A0A855FCD6</accession>
<protein>
    <recommendedName>
        <fullName evidence="3">DUF2877 domain-containing protein</fullName>
    </recommendedName>
</protein>
<organism evidence="1 2">
    <name type="scientific">Raoultella ornithinolytica</name>
    <name type="common">Klebsiella ornithinolytica</name>
    <dbReference type="NCBI Taxonomy" id="54291"/>
    <lineage>
        <taxon>Bacteria</taxon>
        <taxon>Pseudomonadati</taxon>
        <taxon>Pseudomonadota</taxon>
        <taxon>Gammaproteobacteria</taxon>
        <taxon>Enterobacterales</taxon>
        <taxon>Enterobacteriaceae</taxon>
        <taxon>Klebsiella/Raoultella group</taxon>
        <taxon>Raoultella</taxon>
    </lineage>
</organism>
<evidence type="ECO:0000313" key="1">
    <source>
        <dbReference type="EMBL" id="PIK90285.1"/>
    </source>
</evidence>